<dbReference type="AlphaFoldDB" id="A0A6B0UPI8"/>
<protein>
    <submittedName>
        <fullName evidence="2">Putative secreted protein</fullName>
    </submittedName>
</protein>
<organism evidence="2">
    <name type="scientific">Ixodes ricinus</name>
    <name type="common">Common tick</name>
    <name type="synonym">Acarus ricinus</name>
    <dbReference type="NCBI Taxonomy" id="34613"/>
    <lineage>
        <taxon>Eukaryota</taxon>
        <taxon>Metazoa</taxon>
        <taxon>Ecdysozoa</taxon>
        <taxon>Arthropoda</taxon>
        <taxon>Chelicerata</taxon>
        <taxon>Arachnida</taxon>
        <taxon>Acari</taxon>
        <taxon>Parasitiformes</taxon>
        <taxon>Ixodida</taxon>
        <taxon>Ixodoidea</taxon>
        <taxon>Ixodidae</taxon>
        <taxon>Ixodinae</taxon>
        <taxon>Ixodes</taxon>
    </lineage>
</organism>
<keyword evidence="1" id="KW-0732">Signal</keyword>
<accession>A0A6B0UPI8</accession>
<name>A0A6B0UPI8_IXORI</name>
<reference evidence="2" key="1">
    <citation type="submission" date="2019-12" db="EMBL/GenBank/DDBJ databases">
        <title>An insight into the sialome of adult female Ixodes ricinus ticks feeding for 6 days.</title>
        <authorList>
            <person name="Perner J."/>
            <person name="Ribeiro J.M.C."/>
        </authorList>
    </citation>
    <scope>NUCLEOTIDE SEQUENCE</scope>
    <source>
        <strain evidence="2">Semi-engorged</strain>
        <tissue evidence="2">Salivary glands</tissue>
    </source>
</reference>
<feature type="signal peptide" evidence="1">
    <location>
        <begin position="1"/>
        <end position="28"/>
    </location>
</feature>
<evidence type="ECO:0000313" key="2">
    <source>
        <dbReference type="EMBL" id="MXU91632.1"/>
    </source>
</evidence>
<dbReference type="EMBL" id="GIFC01009549">
    <property type="protein sequence ID" value="MXU91632.1"/>
    <property type="molecule type" value="Transcribed_RNA"/>
</dbReference>
<proteinExistence type="predicted"/>
<feature type="chain" id="PRO_5025574618" evidence="1">
    <location>
        <begin position="29"/>
        <end position="124"/>
    </location>
</feature>
<evidence type="ECO:0000256" key="1">
    <source>
        <dbReference type="SAM" id="SignalP"/>
    </source>
</evidence>
<sequence length="124" mass="14538">MRWTMWRRLRSTPRLLWVSGWCSRGAGASGSAASWRCRSWCWPSASGGRWGRRNGTWRHASRRSRTRGSMWMRCLPSWSWSSRRTTPPSIPKGRLPTAVRRDHAPACRARVRQASVHWRVVCRY</sequence>